<dbReference type="GO" id="GO:0000149">
    <property type="term" value="F:SNARE binding"/>
    <property type="evidence" value="ECO:0007669"/>
    <property type="project" value="TreeGrafter"/>
</dbReference>
<comment type="similarity">
    <text evidence="2">Belongs to the VTI1 family.</text>
</comment>
<dbReference type="Pfam" id="PF05008">
    <property type="entry name" value="V-SNARE"/>
    <property type="match status" value="1"/>
</dbReference>
<dbReference type="SUPFAM" id="SSF58038">
    <property type="entry name" value="SNARE fusion complex"/>
    <property type="match status" value="1"/>
</dbReference>
<dbReference type="PANTHER" id="PTHR21230">
    <property type="entry name" value="VESICLE TRANSPORT V-SNARE PROTEIN VTI1-RELATED"/>
    <property type="match status" value="1"/>
</dbReference>
<proteinExistence type="inferred from homology"/>
<dbReference type="GO" id="GO:0006886">
    <property type="term" value="P:intracellular protein transport"/>
    <property type="evidence" value="ECO:0007669"/>
    <property type="project" value="InterPro"/>
</dbReference>
<dbReference type="Pfam" id="PF12352">
    <property type="entry name" value="V-SNARE_C"/>
    <property type="match status" value="1"/>
</dbReference>
<sequence length="212" mass="24352">MSLFQGYETDFKLAHSEAQQKLSQIYGLTDQDKRVDLMREVEKLIDDGYDLIDSMSLEVQQLATHQRSSYNAKTRTYKQDLERLKADLKSLMDDNDRVNLLGVSSQDDYNQRQKLLNSHSSIDRSTQRLNDATRTALDTENVGTSILDNLRSQRDQILNARETLTEADTYVDRSLATLKTMTRRLATNKMITYGIIAVLIMLIFLTLISKFS</sequence>
<dbReference type="GO" id="GO:0012507">
    <property type="term" value="C:ER to Golgi transport vesicle membrane"/>
    <property type="evidence" value="ECO:0007669"/>
    <property type="project" value="TreeGrafter"/>
</dbReference>
<feature type="coiled-coil region" evidence="9">
    <location>
        <begin position="74"/>
        <end position="101"/>
    </location>
</feature>
<keyword evidence="7 9" id="KW-0175">Coiled coil</keyword>
<accession>A0A9P8T0F4</accession>
<keyword evidence="8 10" id="KW-0472">Membrane</keyword>
<dbReference type="GO" id="GO:0031902">
    <property type="term" value="C:late endosome membrane"/>
    <property type="evidence" value="ECO:0007669"/>
    <property type="project" value="TreeGrafter"/>
</dbReference>
<dbReference type="GO" id="GO:0048280">
    <property type="term" value="P:vesicle fusion with Golgi apparatus"/>
    <property type="evidence" value="ECO:0007669"/>
    <property type="project" value="TreeGrafter"/>
</dbReference>
<evidence type="ECO:0000313" key="13">
    <source>
        <dbReference type="Proteomes" id="UP000769157"/>
    </source>
</evidence>
<dbReference type="Gene3D" id="1.20.58.400">
    <property type="entry name" value="t-snare proteins"/>
    <property type="match status" value="1"/>
</dbReference>
<evidence type="ECO:0000256" key="4">
    <source>
        <dbReference type="ARBA" id="ARBA00022692"/>
    </source>
</evidence>
<dbReference type="InterPro" id="IPR010989">
    <property type="entry name" value="SNARE"/>
</dbReference>
<dbReference type="GO" id="GO:0006891">
    <property type="term" value="P:intra-Golgi vesicle-mediated transport"/>
    <property type="evidence" value="ECO:0007669"/>
    <property type="project" value="TreeGrafter"/>
</dbReference>
<dbReference type="GeneID" id="70238752"/>
<dbReference type="GO" id="GO:0005829">
    <property type="term" value="C:cytosol"/>
    <property type="evidence" value="ECO:0007669"/>
    <property type="project" value="GOC"/>
</dbReference>
<comment type="subcellular location">
    <subcellularLocation>
        <location evidence="1">Golgi apparatus membrane</location>
        <topology evidence="1">Single-pass type IV membrane protein</topology>
    </subcellularLocation>
</comment>
<gene>
    <name evidence="12" type="ORF">OGAPHI_006788</name>
</gene>
<dbReference type="Proteomes" id="UP000769157">
    <property type="component" value="Unassembled WGS sequence"/>
</dbReference>
<evidence type="ECO:0000259" key="11">
    <source>
        <dbReference type="SMART" id="SM00397"/>
    </source>
</evidence>
<dbReference type="PANTHER" id="PTHR21230:SF26">
    <property type="entry name" value="VESICLE TRANSPORT THROUGH INTERACTION WITH T-SNARES HOMOLOG 1A"/>
    <property type="match status" value="1"/>
</dbReference>
<dbReference type="InterPro" id="IPR038407">
    <property type="entry name" value="v-SNARE_N_sf"/>
</dbReference>
<reference evidence="12" key="2">
    <citation type="submission" date="2021-01" db="EMBL/GenBank/DDBJ databases">
        <authorList>
            <person name="Schikora-Tamarit M.A."/>
        </authorList>
    </citation>
    <scope>NUCLEOTIDE SEQUENCE</scope>
    <source>
        <strain evidence="12">CBS6075</strain>
    </source>
</reference>
<keyword evidence="3" id="KW-0813">Transport</keyword>
<evidence type="ECO:0000256" key="10">
    <source>
        <dbReference type="SAM" id="Phobius"/>
    </source>
</evidence>
<dbReference type="FunFam" id="1.20.5.110:FF:000002">
    <property type="entry name" value="Vesicle transport through interaction with t-SNAREsB"/>
    <property type="match status" value="1"/>
</dbReference>
<evidence type="ECO:0000256" key="8">
    <source>
        <dbReference type="ARBA" id="ARBA00023136"/>
    </source>
</evidence>
<dbReference type="EMBL" id="JAEUBE010000487">
    <property type="protein sequence ID" value="KAH3661381.1"/>
    <property type="molecule type" value="Genomic_DNA"/>
</dbReference>
<dbReference type="GO" id="GO:0031201">
    <property type="term" value="C:SNARE complex"/>
    <property type="evidence" value="ECO:0007669"/>
    <property type="project" value="TreeGrafter"/>
</dbReference>
<keyword evidence="6 10" id="KW-1133">Transmembrane helix</keyword>
<dbReference type="GO" id="GO:0006896">
    <property type="term" value="P:Golgi to vacuole transport"/>
    <property type="evidence" value="ECO:0007669"/>
    <property type="project" value="TreeGrafter"/>
</dbReference>
<dbReference type="GO" id="GO:0005484">
    <property type="term" value="F:SNAP receptor activity"/>
    <property type="evidence" value="ECO:0007669"/>
    <property type="project" value="TreeGrafter"/>
</dbReference>
<name>A0A9P8T0F4_9ASCO</name>
<dbReference type="SUPFAM" id="SSF47661">
    <property type="entry name" value="t-snare proteins"/>
    <property type="match status" value="1"/>
</dbReference>
<dbReference type="GO" id="GO:0005789">
    <property type="term" value="C:endoplasmic reticulum membrane"/>
    <property type="evidence" value="ECO:0007669"/>
    <property type="project" value="TreeGrafter"/>
</dbReference>
<dbReference type="SMART" id="SM00397">
    <property type="entry name" value="t_SNARE"/>
    <property type="match status" value="1"/>
</dbReference>
<evidence type="ECO:0000256" key="3">
    <source>
        <dbReference type="ARBA" id="ARBA00022448"/>
    </source>
</evidence>
<keyword evidence="13" id="KW-1185">Reference proteome</keyword>
<dbReference type="InterPro" id="IPR000727">
    <property type="entry name" value="T_SNARE_dom"/>
</dbReference>
<evidence type="ECO:0000256" key="5">
    <source>
        <dbReference type="ARBA" id="ARBA00022927"/>
    </source>
</evidence>
<feature type="domain" description="T-SNARE coiled-coil homology" evidence="11">
    <location>
        <begin position="114"/>
        <end position="181"/>
    </location>
</feature>
<evidence type="ECO:0000256" key="7">
    <source>
        <dbReference type="ARBA" id="ARBA00023054"/>
    </source>
</evidence>
<evidence type="ECO:0000256" key="9">
    <source>
        <dbReference type="SAM" id="Coils"/>
    </source>
</evidence>
<dbReference type="AlphaFoldDB" id="A0A9P8T0F4"/>
<dbReference type="GO" id="GO:0042147">
    <property type="term" value="P:retrograde transport, endosome to Golgi"/>
    <property type="evidence" value="ECO:0007669"/>
    <property type="project" value="TreeGrafter"/>
</dbReference>
<dbReference type="GO" id="GO:0000139">
    <property type="term" value="C:Golgi membrane"/>
    <property type="evidence" value="ECO:0007669"/>
    <property type="project" value="UniProtKB-SubCell"/>
</dbReference>
<evidence type="ECO:0000256" key="6">
    <source>
        <dbReference type="ARBA" id="ARBA00022989"/>
    </source>
</evidence>
<protein>
    <recommendedName>
        <fullName evidence="11">t-SNARE coiled-coil homology domain-containing protein</fullName>
    </recommendedName>
</protein>
<keyword evidence="5" id="KW-0653">Protein transport</keyword>
<feature type="transmembrane region" description="Helical" evidence="10">
    <location>
        <begin position="190"/>
        <end position="209"/>
    </location>
</feature>
<evidence type="ECO:0000313" key="12">
    <source>
        <dbReference type="EMBL" id="KAH3661381.1"/>
    </source>
</evidence>
<reference evidence="12" key="1">
    <citation type="journal article" date="2021" name="Open Biol.">
        <title>Shared evolutionary footprints suggest mitochondrial oxidative damage underlies multiple complex I losses in fungi.</title>
        <authorList>
            <person name="Schikora-Tamarit M.A."/>
            <person name="Marcet-Houben M."/>
            <person name="Nosek J."/>
            <person name="Gabaldon T."/>
        </authorList>
    </citation>
    <scope>NUCLEOTIDE SEQUENCE</scope>
    <source>
        <strain evidence="12">CBS6075</strain>
    </source>
</reference>
<organism evidence="12 13">
    <name type="scientific">Ogataea philodendri</name>
    <dbReference type="NCBI Taxonomy" id="1378263"/>
    <lineage>
        <taxon>Eukaryota</taxon>
        <taxon>Fungi</taxon>
        <taxon>Dikarya</taxon>
        <taxon>Ascomycota</taxon>
        <taxon>Saccharomycotina</taxon>
        <taxon>Pichiomycetes</taxon>
        <taxon>Pichiales</taxon>
        <taxon>Pichiaceae</taxon>
        <taxon>Ogataea</taxon>
    </lineage>
</organism>
<evidence type="ECO:0000256" key="2">
    <source>
        <dbReference type="ARBA" id="ARBA00006108"/>
    </source>
</evidence>
<comment type="caution">
    <text evidence="12">The sequence shown here is derived from an EMBL/GenBank/DDBJ whole genome shotgun (WGS) entry which is preliminary data.</text>
</comment>
<dbReference type="Gene3D" id="1.20.5.110">
    <property type="match status" value="1"/>
</dbReference>
<evidence type="ECO:0000256" key="1">
    <source>
        <dbReference type="ARBA" id="ARBA00004409"/>
    </source>
</evidence>
<dbReference type="InterPro" id="IPR007705">
    <property type="entry name" value="Vesicle_trsprt_v-SNARE_N"/>
</dbReference>
<dbReference type="CDD" id="cd15862">
    <property type="entry name" value="SNARE_Vti1"/>
    <property type="match status" value="1"/>
</dbReference>
<dbReference type="GO" id="GO:0016236">
    <property type="term" value="P:macroautophagy"/>
    <property type="evidence" value="ECO:0007669"/>
    <property type="project" value="TreeGrafter"/>
</dbReference>
<dbReference type="RefSeq" id="XP_046058505.1">
    <property type="nucleotide sequence ID" value="XM_046208111.1"/>
</dbReference>
<dbReference type="OrthoDB" id="430637at2759"/>
<keyword evidence="4 10" id="KW-0812">Transmembrane</keyword>